<evidence type="ECO:0000259" key="6">
    <source>
        <dbReference type="Pfam" id="PF00324"/>
    </source>
</evidence>
<dbReference type="PIRSF" id="PIRSF006060">
    <property type="entry name" value="AA_transporter"/>
    <property type="match status" value="1"/>
</dbReference>
<feature type="transmembrane region" description="Helical" evidence="5">
    <location>
        <begin position="122"/>
        <end position="143"/>
    </location>
</feature>
<feature type="transmembrane region" description="Helical" evidence="5">
    <location>
        <begin position="412"/>
        <end position="430"/>
    </location>
</feature>
<feature type="transmembrane region" description="Helical" evidence="5">
    <location>
        <begin position="43"/>
        <end position="63"/>
    </location>
</feature>
<keyword evidence="8" id="KW-1185">Reference proteome</keyword>
<evidence type="ECO:0000313" key="7">
    <source>
        <dbReference type="EMBL" id="TCP29626.1"/>
    </source>
</evidence>
<evidence type="ECO:0000256" key="1">
    <source>
        <dbReference type="ARBA" id="ARBA00004141"/>
    </source>
</evidence>
<accession>A0A4V2SN26</accession>
<feature type="transmembrane region" description="Helical" evidence="5">
    <location>
        <begin position="12"/>
        <end position="37"/>
    </location>
</feature>
<keyword evidence="3 5" id="KW-1133">Transmembrane helix</keyword>
<feature type="transmembrane region" description="Helical" evidence="5">
    <location>
        <begin position="274"/>
        <end position="296"/>
    </location>
</feature>
<feature type="domain" description="Amino acid permease/ SLC12A" evidence="6">
    <location>
        <begin position="25"/>
        <end position="372"/>
    </location>
</feature>
<name>A0A4V2SN26_9BACL</name>
<feature type="transmembrane region" description="Helical" evidence="5">
    <location>
        <begin position="331"/>
        <end position="349"/>
    </location>
</feature>
<keyword evidence="4 5" id="KW-0472">Membrane</keyword>
<proteinExistence type="predicted"/>
<gene>
    <name evidence="7" type="ORF">EV207_10980</name>
</gene>
<dbReference type="PANTHER" id="PTHR42770:SF8">
    <property type="entry name" value="PUTRESCINE IMPORTER PUUP"/>
    <property type="match status" value="1"/>
</dbReference>
<sequence>MENGRKSLERSLTITPLVLFGLAYMAPMIVFGTYGVIAEATNGLVPTAYLIALIAMLFTAYSYGKMVQAYPVSGSAYTYTRKSINPHLGFLVGWAVLLDYLFLPMVIWLIGSVYLHAAFPSVSNWIWIAGFIVVTTIINFVGLRVSSRVNFLMMLFQFLVIFLFIILSIICLMNGKGTGTFLSSAGFFNSHASFSLALTGASIACYSFLGFDAVTTLSEETINPKKTIPRAIFFVALIGGGVFVITSYFIYLVYPDFHHFKNIDSAGFEIAKFIGGNLFSAIFLAGMITAQFASGLSAQASASRLLFAMGRDSVLPKKVFGFLHKRYHTPIFNLLTVAVIALLALKMDVASSTSFINFGAFVTFTFVNLSVIGHYFVKKGMRSGKNIIFYLLLPLIGAFFDLWLLINLDKNALILGVIWAAIGFVYLLYLTKMFRKSPPELSINDVDAAS</sequence>
<reference evidence="7 8" key="1">
    <citation type="submission" date="2019-03" db="EMBL/GenBank/DDBJ databases">
        <title>Genomic Encyclopedia of Type Strains, Phase IV (KMG-IV): sequencing the most valuable type-strain genomes for metagenomic binning, comparative biology and taxonomic classification.</title>
        <authorList>
            <person name="Goeker M."/>
        </authorList>
    </citation>
    <scope>NUCLEOTIDE SEQUENCE [LARGE SCALE GENOMIC DNA]</scope>
    <source>
        <strain evidence="7 8">DSM 19377</strain>
    </source>
</reference>
<evidence type="ECO:0000313" key="8">
    <source>
        <dbReference type="Proteomes" id="UP000295416"/>
    </source>
</evidence>
<dbReference type="InterPro" id="IPR004841">
    <property type="entry name" value="AA-permease/SLC12A_dom"/>
</dbReference>
<dbReference type="Proteomes" id="UP000295416">
    <property type="component" value="Unassembled WGS sequence"/>
</dbReference>
<dbReference type="PANTHER" id="PTHR42770">
    <property type="entry name" value="AMINO ACID TRANSPORTER-RELATED"/>
    <property type="match status" value="1"/>
</dbReference>
<dbReference type="InterPro" id="IPR050367">
    <property type="entry name" value="APC_superfamily"/>
</dbReference>
<evidence type="ECO:0000256" key="2">
    <source>
        <dbReference type="ARBA" id="ARBA00022692"/>
    </source>
</evidence>
<dbReference type="RefSeq" id="WP_132745648.1">
    <property type="nucleotide sequence ID" value="NZ_SLXK01000009.1"/>
</dbReference>
<dbReference type="Pfam" id="PF00324">
    <property type="entry name" value="AA_permease"/>
    <property type="match status" value="1"/>
</dbReference>
<feature type="transmembrane region" description="Helical" evidence="5">
    <location>
        <begin position="231"/>
        <end position="254"/>
    </location>
</feature>
<dbReference type="OrthoDB" id="9762947at2"/>
<feature type="transmembrane region" description="Helical" evidence="5">
    <location>
        <begin position="88"/>
        <end position="110"/>
    </location>
</feature>
<keyword evidence="2 5" id="KW-0812">Transmembrane</keyword>
<dbReference type="GO" id="GO:0016020">
    <property type="term" value="C:membrane"/>
    <property type="evidence" value="ECO:0007669"/>
    <property type="project" value="UniProtKB-SubCell"/>
</dbReference>
<feature type="transmembrane region" description="Helical" evidence="5">
    <location>
        <begin position="155"/>
        <end position="175"/>
    </location>
</feature>
<dbReference type="Gene3D" id="1.20.1740.10">
    <property type="entry name" value="Amino acid/polyamine transporter I"/>
    <property type="match status" value="1"/>
</dbReference>
<feature type="transmembrane region" description="Helical" evidence="5">
    <location>
        <begin position="355"/>
        <end position="376"/>
    </location>
</feature>
<feature type="transmembrane region" description="Helical" evidence="5">
    <location>
        <begin position="388"/>
        <end position="406"/>
    </location>
</feature>
<organism evidence="7 8">
    <name type="scientific">Scopulibacillus darangshiensis</name>
    <dbReference type="NCBI Taxonomy" id="442528"/>
    <lineage>
        <taxon>Bacteria</taxon>
        <taxon>Bacillati</taxon>
        <taxon>Bacillota</taxon>
        <taxon>Bacilli</taxon>
        <taxon>Bacillales</taxon>
        <taxon>Sporolactobacillaceae</taxon>
        <taxon>Scopulibacillus</taxon>
    </lineage>
</organism>
<feature type="transmembrane region" description="Helical" evidence="5">
    <location>
        <begin position="187"/>
        <end position="211"/>
    </location>
</feature>
<dbReference type="GO" id="GO:0055085">
    <property type="term" value="P:transmembrane transport"/>
    <property type="evidence" value="ECO:0007669"/>
    <property type="project" value="InterPro"/>
</dbReference>
<evidence type="ECO:0000256" key="5">
    <source>
        <dbReference type="SAM" id="Phobius"/>
    </source>
</evidence>
<protein>
    <submittedName>
        <fullName evidence="7">Amino acid/polyamine/organocation transporter (APC superfamily)</fullName>
    </submittedName>
</protein>
<dbReference type="EMBL" id="SLXK01000009">
    <property type="protein sequence ID" value="TCP29626.1"/>
    <property type="molecule type" value="Genomic_DNA"/>
</dbReference>
<comment type="subcellular location">
    <subcellularLocation>
        <location evidence="1">Membrane</location>
        <topology evidence="1">Multi-pass membrane protein</topology>
    </subcellularLocation>
</comment>
<evidence type="ECO:0000256" key="4">
    <source>
        <dbReference type="ARBA" id="ARBA00023136"/>
    </source>
</evidence>
<dbReference type="AlphaFoldDB" id="A0A4V2SN26"/>
<comment type="caution">
    <text evidence="7">The sequence shown here is derived from an EMBL/GenBank/DDBJ whole genome shotgun (WGS) entry which is preliminary data.</text>
</comment>
<evidence type="ECO:0000256" key="3">
    <source>
        <dbReference type="ARBA" id="ARBA00022989"/>
    </source>
</evidence>